<keyword evidence="1" id="KW-0812">Transmembrane</keyword>
<gene>
    <name evidence="2" type="ORF">H0H26_04430</name>
</gene>
<proteinExistence type="predicted"/>
<dbReference type="Proteomes" id="UP000596329">
    <property type="component" value="Chromosome"/>
</dbReference>
<protein>
    <submittedName>
        <fullName evidence="2">Uncharacterized protein</fullName>
    </submittedName>
</protein>
<sequence length="176" mass="20581">MMILLLIVLFVIIVLIPIGLSILIYKFIKRKGVDKKFRVIALIPILIFAYLIFTAIYPSNEFYEEDFLEVTTLKFPENGIIKYKSASYPDQFGDYTSCFLAEFEKEYLEKLKRSIIEKGFVEKSGKIGCDELTYIENQIKDKKYIKEFSKEVEGGKIYYIGFLNDNKSVVIERTSW</sequence>
<feature type="transmembrane region" description="Helical" evidence="1">
    <location>
        <begin position="6"/>
        <end position="25"/>
    </location>
</feature>
<keyword evidence="1" id="KW-1133">Transmembrane helix</keyword>
<name>A0A7U2NI10_FLAPS</name>
<evidence type="ECO:0000313" key="2">
    <source>
        <dbReference type="EMBL" id="QRE04842.1"/>
    </source>
</evidence>
<feature type="transmembrane region" description="Helical" evidence="1">
    <location>
        <begin position="37"/>
        <end position="57"/>
    </location>
</feature>
<organism evidence="2 3">
    <name type="scientific">Flavobacterium psychrophilum</name>
    <dbReference type="NCBI Taxonomy" id="96345"/>
    <lineage>
        <taxon>Bacteria</taxon>
        <taxon>Pseudomonadati</taxon>
        <taxon>Bacteroidota</taxon>
        <taxon>Flavobacteriia</taxon>
        <taxon>Flavobacteriales</taxon>
        <taxon>Flavobacteriaceae</taxon>
        <taxon>Flavobacterium</taxon>
    </lineage>
</organism>
<dbReference type="RefSeq" id="WP_123937846.1">
    <property type="nucleotide sequence ID" value="NZ_CP059075.1"/>
</dbReference>
<dbReference type="AlphaFoldDB" id="A0A7U2NI10"/>
<keyword evidence="1" id="KW-0472">Membrane</keyword>
<dbReference type="EMBL" id="CP059075">
    <property type="protein sequence ID" value="QRE04842.1"/>
    <property type="molecule type" value="Genomic_DNA"/>
</dbReference>
<evidence type="ECO:0000313" key="3">
    <source>
        <dbReference type="Proteomes" id="UP000596329"/>
    </source>
</evidence>
<accession>A0A7U2NI10</accession>
<evidence type="ECO:0000256" key="1">
    <source>
        <dbReference type="SAM" id="Phobius"/>
    </source>
</evidence>
<reference evidence="2 3" key="1">
    <citation type="submission" date="2020-07" db="EMBL/GenBank/DDBJ databases">
        <title>Genomic characterization of Flavobacterium psychrophilum strains.</title>
        <authorList>
            <person name="Castillo D."/>
            <person name="Jorgensen J."/>
            <person name="Middelboe M."/>
        </authorList>
    </citation>
    <scope>NUCLEOTIDE SEQUENCE [LARGE SCALE GENOMIC DNA]</scope>
    <source>
        <strain evidence="2 3">FPS-R7</strain>
    </source>
</reference>